<dbReference type="SUPFAM" id="SSF103481">
    <property type="entry name" value="Multidrug resistance efflux transporter EmrE"/>
    <property type="match status" value="2"/>
</dbReference>
<keyword evidence="4 6" id="KW-1133">Transmembrane helix</keyword>
<feature type="transmembrane region" description="Helical" evidence="6">
    <location>
        <begin position="69"/>
        <end position="91"/>
    </location>
</feature>
<keyword evidence="3 6" id="KW-0812">Transmembrane</keyword>
<dbReference type="InterPro" id="IPR000620">
    <property type="entry name" value="EamA_dom"/>
</dbReference>
<keyword evidence="7" id="KW-0732">Signal</keyword>
<sequence length="354" mass="38631">MGTLLPFVGMVMVILAQVSSMVITKAAMSNGVNKYVLIVYSNALSSLVLLPCSFIFHRSVHLPSTSSNLYRLIFLLALIGCVGQLCGYAGIQYSSPATATAMLNLVPAFTFILAIIFRMEQLEWRSTSSQAKFLGTVISITGAFVVTFYKGPIILSTQSLVVLPHQLLFSPQLNWVLGGLLLAAEAFINSAWYIIQTLVLKKFPAVLTVMFYLCFFNAILSTIYSLFLVKDPSAWKLRPDIGLVAILYSAIVAITFRISLCSWCLWKAGPLYVSMFKPLAIIFAAVMGIVFLGDVLCLGSVIGAIIIVTGFYAVLWGKAKEEKMGEESGVESLESSSQKVPLLQNRIEGTRSSV</sequence>
<dbReference type="InterPro" id="IPR037185">
    <property type="entry name" value="EmrE-like"/>
</dbReference>
<feature type="transmembrane region" description="Helical" evidence="6">
    <location>
        <begin position="207"/>
        <end position="229"/>
    </location>
</feature>
<comment type="subcellular location">
    <subcellularLocation>
        <location evidence="1 6">Membrane</location>
        <topology evidence="1 6">Multi-pass membrane protein</topology>
    </subcellularLocation>
</comment>
<evidence type="ECO:0000259" key="8">
    <source>
        <dbReference type="Pfam" id="PF00892"/>
    </source>
</evidence>
<dbReference type="PANTHER" id="PTHR31218">
    <property type="entry name" value="WAT1-RELATED PROTEIN"/>
    <property type="match status" value="1"/>
</dbReference>
<keyword evidence="5 6" id="KW-0472">Membrane</keyword>
<comment type="similarity">
    <text evidence="2 6">Belongs to the drug/metabolite transporter (DMT) superfamily. Plant drug/metabolite exporter (P-DME) (TC 2.A.7.4) family.</text>
</comment>
<dbReference type="RefSeq" id="XP_022726177.1">
    <property type="nucleotide sequence ID" value="XM_022870442.1"/>
</dbReference>
<keyword evidence="9" id="KW-1185">Reference proteome</keyword>
<proteinExistence type="inferred from homology"/>
<dbReference type="OrthoDB" id="1728340at2759"/>
<dbReference type="AlphaFoldDB" id="A0A6P5XER7"/>
<gene>
    <name evidence="10" type="primary">LOC111282382</name>
</gene>
<dbReference type="KEGG" id="dzi:111282382"/>
<evidence type="ECO:0000313" key="10">
    <source>
        <dbReference type="RefSeq" id="XP_022726177.1"/>
    </source>
</evidence>
<feature type="transmembrane region" description="Helical" evidence="6">
    <location>
        <begin position="272"/>
        <end position="292"/>
    </location>
</feature>
<dbReference type="Pfam" id="PF00892">
    <property type="entry name" value="EamA"/>
    <property type="match status" value="2"/>
</dbReference>
<feature type="transmembrane region" description="Helical" evidence="6">
    <location>
        <begin position="36"/>
        <end position="57"/>
    </location>
</feature>
<name>A0A6P5XER7_DURZI</name>
<evidence type="ECO:0000256" key="5">
    <source>
        <dbReference type="ARBA" id="ARBA00023136"/>
    </source>
</evidence>
<feature type="domain" description="EamA" evidence="8">
    <location>
        <begin position="13"/>
        <end position="147"/>
    </location>
</feature>
<dbReference type="InterPro" id="IPR030184">
    <property type="entry name" value="WAT1-related"/>
</dbReference>
<feature type="transmembrane region" description="Helical" evidence="6">
    <location>
        <begin position="97"/>
        <end position="119"/>
    </location>
</feature>
<evidence type="ECO:0000256" key="2">
    <source>
        <dbReference type="ARBA" id="ARBA00007635"/>
    </source>
</evidence>
<dbReference type="GO" id="GO:0016020">
    <property type="term" value="C:membrane"/>
    <property type="evidence" value="ECO:0007669"/>
    <property type="project" value="UniProtKB-SubCell"/>
</dbReference>
<protein>
    <recommendedName>
        <fullName evidence="6">WAT1-related protein</fullName>
    </recommendedName>
</protein>
<feature type="transmembrane region" description="Helical" evidence="6">
    <location>
        <begin position="175"/>
        <end position="195"/>
    </location>
</feature>
<feature type="transmembrane region" description="Helical" evidence="6">
    <location>
        <begin position="298"/>
        <end position="316"/>
    </location>
</feature>
<evidence type="ECO:0000256" key="1">
    <source>
        <dbReference type="ARBA" id="ARBA00004141"/>
    </source>
</evidence>
<dbReference type="GO" id="GO:0022857">
    <property type="term" value="F:transmembrane transporter activity"/>
    <property type="evidence" value="ECO:0007669"/>
    <property type="project" value="InterPro"/>
</dbReference>
<organism evidence="9 10">
    <name type="scientific">Durio zibethinus</name>
    <name type="common">Durian</name>
    <dbReference type="NCBI Taxonomy" id="66656"/>
    <lineage>
        <taxon>Eukaryota</taxon>
        <taxon>Viridiplantae</taxon>
        <taxon>Streptophyta</taxon>
        <taxon>Embryophyta</taxon>
        <taxon>Tracheophyta</taxon>
        <taxon>Spermatophyta</taxon>
        <taxon>Magnoliopsida</taxon>
        <taxon>eudicotyledons</taxon>
        <taxon>Gunneridae</taxon>
        <taxon>Pentapetalae</taxon>
        <taxon>rosids</taxon>
        <taxon>malvids</taxon>
        <taxon>Malvales</taxon>
        <taxon>Malvaceae</taxon>
        <taxon>Helicteroideae</taxon>
        <taxon>Durio</taxon>
    </lineage>
</organism>
<feature type="signal peptide" evidence="7">
    <location>
        <begin position="1"/>
        <end position="20"/>
    </location>
</feature>
<reference evidence="10" key="1">
    <citation type="submission" date="2025-08" db="UniProtKB">
        <authorList>
            <consortium name="RefSeq"/>
        </authorList>
    </citation>
    <scope>IDENTIFICATION</scope>
    <source>
        <tissue evidence="10">Fruit stalk</tissue>
    </source>
</reference>
<evidence type="ECO:0000256" key="6">
    <source>
        <dbReference type="RuleBase" id="RU363077"/>
    </source>
</evidence>
<evidence type="ECO:0000313" key="9">
    <source>
        <dbReference type="Proteomes" id="UP000515121"/>
    </source>
</evidence>
<evidence type="ECO:0000256" key="3">
    <source>
        <dbReference type="ARBA" id="ARBA00022692"/>
    </source>
</evidence>
<feature type="domain" description="EamA" evidence="8">
    <location>
        <begin position="178"/>
        <end position="315"/>
    </location>
</feature>
<evidence type="ECO:0000256" key="4">
    <source>
        <dbReference type="ARBA" id="ARBA00022989"/>
    </source>
</evidence>
<accession>A0A6P5XER7</accession>
<dbReference type="Proteomes" id="UP000515121">
    <property type="component" value="Unplaced"/>
</dbReference>
<feature type="transmembrane region" description="Helical" evidence="6">
    <location>
        <begin position="241"/>
        <end position="260"/>
    </location>
</feature>
<evidence type="ECO:0000256" key="7">
    <source>
        <dbReference type="SAM" id="SignalP"/>
    </source>
</evidence>
<dbReference type="GeneID" id="111282382"/>
<feature type="chain" id="PRO_5027567938" description="WAT1-related protein" evidence="7">
    <location>
        <begin position="21"/>
        <end position="354"/>
    </location>
</feature>
<feature type="transmembrane region" description="Helical" evidence="6">
    <location>
        <begin position="131"/>
        <end position="155"/>
    </location>
</feature>